<feature type="binding site" evidence="7">
    <location>
        <position position="221"/>
    </location>
    <ligand>
        <name>Mg(2+)</name>
        <dbReference type="ChEBI" id="CHEBI:18420"/>
    </ligand>
</feature>
<comment type="caution">
    <text evidence="9">The sequence shown here is derived from an EMBL/GenBank/DDBJ whole genome shotgun (WGS) entry which is preliminary data.</text>
</comment>
<feature type="binding site" evidence="7">
    <location>
        <position position="161"/>
    </location>
    <ligand>
        <name>Mg(2+)</name>
        <dbReference type="ChEBI" id="CHEBI:18420"/>
    </ligand>
</feature>
<evidence type="ECO:0000313" key="9">
    <source>
        <dbReference type="EMBL" id="ORC34659.1"/>
    </source>
</evidence>
<organism evidence="9 10">
    <name type="scientific">Marispirochaeta aestuarii</name>
    <dbReference type="NCBI Taxonomy" id="1963862"/>
    <lineage>
        <taxon>Bacteria</taxon>
        <taxon>Pseudomonadati</taxon>
        <taxon>Spirochaetota</taxon>
        <taxon>Spirochaetia</taxon>
        <taxon>Spirochaetales</taxon>
        <taxon>Spirochaetaceae</taxon>
        <taxon>Marispirochaeta</taxon>
    </lineage>
</organism>
<dbReference type="STRING" id="1963862.B4O97_11980"/>
<keyword evidence="5 8" id="KW-1133">Transmembrane helix</keyword>
<dbReference type="InterPro" id="IPR000715">
    <property type="entry name" value="Glycosyl_transferase_4"/>
</dbReference>
<dbReference type="GO" id="GO:0005886">
    <property type="term" value="C:plasma membrane"/>
    <property type="evidence" value="ECO:0007669"/>
    <property type="project" value="UniProtKB-SubCell"/>
</dbReference>
<gene>
    <name evidence="9" type="ORF">B4O97_11980</name>
</gene>
<evidence type="ECO:0000256" key="1">
    <source>
        <dbReference type="ARBA" id="ARBA00004651"/>
    </source>
</evidence>
<comment type="subcellular location">
    <subcellularLocation>
        <location evidence="1">Cell membrane</location>
        <topology evidence="1">Multi-pass membrane protein</topology>
    </subcellularLocation>
</comment>
<dbReference type="EMBL" id="MWQY01000012">
    <property type="protein sequence ID" value="ORC34659.1"/>
    <property type="molecule type" value="Genomic_DNA"/>
</dbReference>
<feature type="transmembrane region" description="Helical" evidence="8">
    <location>
        <begin position="6"/>
        <end position="27"/>
    </location>
</feature>
<reference evidence="9 10" key="1">
    <citation type="submission" date="2017-03" db="EMBL/GenBank/DDBJ databases">
        <title>Draft Genome sequence of Marispirochaeta sp. strain JC444.</title>
        <authorList>
            <person name="Shivani Y."/>
            <person name="Subhash Y."/>
            <person name="Sasikala C."/>
            <person name="Ramana C."/>
        </authorList>
    </citation>
    <scope>NUCLEOTIDE SEQUENCE [LARGE SCALE GENOMIC DNA]</scope>
    <source>
        <strain evidence="9 10">JC444</strain>
    </source>
</reference>
<feature type="transmembrane region" description="Helical" evidence="8">
    <location>
        <begin position="110"/>
        <end position="131"/>
    </location>
</feature>
<name>A0A1Y1RY49_9SPIO</name>
<protein>
    <recommendedName>
        <fullName evidence="11">Undecaprenyl-phosphate alpha-N-acetylglucosaminyl 1-phosphate transferase</fullName>
    </recommendedName>
</protein>
<feature type="transmembrane region" description="Helical" evidence="8">
    <location>
        <begin position="168"/>
        <end position="187"/>
    </location>
</feature>
<dbReference type="GO" id="GO:0009103">
    <property type="term" value="P:lipopolysaccharide biosynthetic process"/>
    <property type="evidence" value="ECO:0007669"/>
    <property type="project" value="TreeGrafter"/>
</dbReference>
<feature type="transmembrane region" description="Helical" evidence="8">
    <location>
        <begin position="80"/>
        <end position="98"/>
    </location>
</feature>
<feature type="transmembrane region" description="Helical" evidence="8">
    <location>
        <begin position="327"/>
        <end position="347"/>
    </location>
</feature>
<sequence length="361" mass="40145">MHVLLTAPLMAFLISLASMPLIMKLSHRMGWYDDQDHRKIHTGEISRLGGLGFFSAYILTILVFTFVLERQFPLPDNWGFRFILVIIAGLLIFLFGVVDDLRNLHARNKIVIQLIAAVLVLAADFTFKRIAIPFFPDSLKFGLFRYPLTLIWIIGIINAVNMIDGSDGLAGGITSIAAISFGILFLTKENYQAAMGSFILAGAVWGFLVFNLPPAKLFMGDGGSQFLGFMVAVLPLIDQGSDHGESISLAHAMIILAIPISDTIAAVWRRLRDKKSVFSPDRSHLHHKLLNLGFSSRSLLAIIYSLQIALCVIAVPLTSHSQEVGVFLFLSAGLIVTLFFTVIHYTHKHVQKNKIRREEEE</sequence>
<evidence type="ECO:0000256" key="5">
    <source>
        <dbReference type="ARBA" id="ARBA00022989"/>
    </source>
</evidence>
<dbReference type="AlphaFoldDB" id="A0A1Y1RY49"/>
<dbReference type="CDD" id="cd06853">
    <property type="entry name" value="GT_WecA_like"/>
    <property type="match status" value="1"/>
</dbReference>
<dbReference type="OrthoDB" id="9783652at2"/>
<evidence type="ECO:0000256" key="8">
    <source>
        <dbReference type="SAM" id="Phobius"/>
    </source>
</evidence>
<dbReference type="RefSeq" id="WP_083051108.1">
    <property type="nucleotide sequence ID" value="NZ_MWQY01000012.1"/>
</dbReference>
<proteinExistence type="predicted"/>
<dbReference type="GO" id="GO:0046872">
    <property type="term" value="F:metal ion binding"/>
    <property type="evidence" value="ECO:0007669"/>
    <property type="project" value="UniProtKB-KW"/>
</dbReference>
<accession>A0A1Y1RY49</accession>
<comment type="cofactor">
    <cofactor evidence="7">
        <name>Mg(2+)</name>
        <dbReference type="ChEBI" id="CHEBI:18420"/>
    </cofactor>
</comment>
<evidence type="ECO:0000256" key="7">
    <source>
        <dbReference type="PIRSR" id="PIRSR600715-1"/>
    </source>
</evidence>
<feature type="transmembrane region" description="Helical" evidence="8">
    <location>
        <begin position="48"/>
        <end position="68"/>
    </location>
</feature>
<dbReference type="PANTHER" id="PTHR22926:SF3">
    <property type="entry name" value="UNDECAPRENYL-PHOSPHATE ALPHA-N-ACETYLGLUCOSAMINYL 1-PHOSPHATE TRANSFERASE"/>
    <property type="match status" value="1"/>
</dbReference>
<keyword evidence="6 8" id="KW-0472">Membrane</keyword>
<feature type="transmembrane region" description="Helical" evidence="8">
    <location>
        <begin position="193"/>
        <end position="210"/>
    </location>
</feature>
<feature type="transmembrane region" description="Helical" evidence="8">
    <location>
        <begin position="249"/>
        <end position="268"/>
    </location>
</feature>
<keyword evidence="4 8" id="KW-0812">Transmembrane</keyword>
<feature type="transmembrane region" description="Helical" evidence="8">
    <location>
        <begin position="217"/>
        <end position="237"/>
    </location>
</feature>
<evidence type="ECO:0000256" key="6">
    <source>
        <dbReference type="ARBA" id="ARBA00023136"/>
    </source>
</evidence>
<feature type="transmembrane region" description="Helical" evidence="8">
    <location>
        <begin position="143"/>
        <end position="161"/>
    </location>
</feature>
<evidence type="ECO:0000256" key="4">
    <source>
        <dbReference type="ARBA" id="ARBA00022692"/>
    </source>
</evidence>
<dbReference type="PANTHER" id="PTHR22926">
    <property type="entry name" value="PHOSPHO-N-ACETYLMURAMOYL-PENTAPEPTIDE-TRANSFERASE"/>
    <property type="match status" value="1"/>
</dbReference>
<dbReference type="Pfam" id="PF00953">
    <property type="entry name" value="Glycos_transf_4"/>
    <property type="match status" value="1"/>
</dbReference>
<keyword evidence="3" id="KW-0808">Transferase</keyword>
<evidence type="ECO:0000256" key="3">
    <source>
        <dbReference type="ARBA" id="ARBA00022679"/>
    </source>
</evidence>
<dbReference type="GO" id="GO:0071555">
    <property type="term" value="P:cell wall organization"/>
    <property type="evidence" value="ECO:0007669"/>
    <property type="project" value="TreeGrafter"/>
</dbReference>
<evidence type="ECO:0000256" key="2">
    <source>
        <dbReference type="ARBA" id="ARBA00022475"/>
    </source>
</evidence>
<dbReference type="GO" id="GO:0016780">
    <property type="term" value="F:phosphotransferase activity, for other substituted phosphate groups"/>
    <property type="evidence" value="ECO:0007669"/>
    <property type="project" value="InterPro"/>
</dbReference>
<dbReference type="Proteomes" id="UP000192343">
    <property type="component" value="Unassembled WGS sequence"/>
</dbReference>
<keyword evidence="7" id="KW-0460">Magnesium</keyword>
<keyword evidence="7" id="KW-0479">Metal-binding</keyword>
<dbReference type="GO" id="GO:0044038">
    <property type="term" value="P:cell wall macromolecule biosynthetic process"/>
    <property type="evidence" value="ECO:0007669"/>
    <property type="project" value="TreeGrafter"/>
</dbReference>
<feature type="transmembrane region" description="Helical" evidence="8">
    <location>
        <begin position="289"/>
        <end position="315"/>
    </location>
</feature>
<evidence type="ECO:0000313" key="10">
    <source>
        <dbReference type="Proteomes" id="UP000192343"/>
    </source>
</evidence>
<keyword evidence="10" id="KW-1185">Reference proteome</keyword>
<evidence type="ECO:0008006" key="11">
    <source>
        <dbReference type="Google" id="ProtNLM"/>
    </source>
</evidence>
<keyword evidence="2" id="KW-1003">Cell membrane</keyword>